<comment type="caution">
    <text evidence="3">The sequence shown here is derived from an EMBL/GenBank/DDBJ whole genome shotgun (WGS) entry which is preliminary data.</text>
</comment>
<dbReference type="EMBL" id="JAKTMA010000012">
    <property type="protein sequence ID" value="MCR0232791.1"/>
    <property type="molecule type" value="Genomic_DNA"/>
</dbReference>
<evidence type="ECO:0000259" key="2">
    <source>
        <dbReference type="Pfam" id="PF20020"/>
    </source>
</evidence>
<keyword evidence="1" id="KW-1133">Transmembrane helix</keyword>
<feature type="domain" description="DUF6431" evidence="2">
    <location>
        <begin position="32"/>
        <end position="108"/>
    </location>
</feature>
<dbReference type="Proteomes" id="UP001203972">
    <property type="component" value="Unassembled WGS sequence"/>
</dbReference>
<reference evidence="3" key="1">
    <citation type="journal article" date="2022" name="Clin. Infect. Dis.">
        <title>Association between Clostridium innocuum and antibiotic-associated diarrhea in adults and children: A cross-sectional study and comparative genomics analysis.</title>
        <authorList>
            <person name="Cherny K.E."/>
            <person name="Muscat E.B."/>
            <person name="Balaji A."/>
            <person name="Mukherjee J."/>
            <person name="Ozer E.A."/>
            <person name="Angarone M.P."/>
            <person name="Hauser A.R."/>
            <person name="Sichel J.S."/>
            <person name="Amponsah E."/>
            <person name="Kociolek L.K."/>
        </authorList>
    </citation>
    <scope>NUCLEOTIDE SEQUENCE</scope>
    <source>
        <strain evidence="3">NU1-AC-029v</strain>
    </source>
</reference>
<name>A0AAP2UM49_CLOIN</name>
<sequence>MILKITNDFNLILNKDDYQAFVNAIDLLSLHCPVCGVVGLFILYGHYTRFVIIDDLSSGECKIQIHVQRIQCTQCKSTHALLPTNFVPYTQFTYLFIYYIVTLDENDDLITSFEVALQTIRKVKARVIEFWDSLFPDWRDFKQDDLKIESLKRHNILFGSTRSYCKLCVLSPTGAQL</sequence>
<evidence type="ECO:0000256" key="1">
    <source>
        <dbReference type="SAM" id="Phobius"/>
    </source>
</evidence>
<evidence type="ECO:0000313" key="4">
    <source>
        <dbReference type="Proteomes" id="UP001203972"/>
    </source>
</evidence>
<gene>
    <name evidence="3" type="ORF">MKC95_08420</name>
</gene>
<keyword evidence="1" id="KW-0812">Transmembrane</keyword>
<protein>
    <submittedName>
        <fullName evidence="3">DUF6431 domain-containing protein</fullName>
    </submittedName>
</protein>
<dbReference type="InterPro" id="IPR045536">
    <property type="entry name" value="DUF6431"/>
</dbReference>
<dbReference type="AlphaFoldDB" id="A0AAP2UM49"/>
<keyword evidence="1" id="KW-0472">Membrane</keyword>
<organism evidence="3 4">
    <name type="scientific">Clostridium innocuum</name>
    <dbReference type="NCBI Taxonomy" id="1522"/>
    <lineage>
        <taxon>Bacteria</taxon>
        <taxon>Bacillati</taxon>
        <taxon>Bacillota</taxon>
        <taxon>Clostridia</taxon>
        <taxon>Eubacteriales</taxon>
        <taxon>Clostridiaceae</taxon>
        <taxon>Clostridium</taxon>
    </lineage>
</organism>
<accession>A0AAP2UM49</accession>
<evidence type="ECO:0000313" key="3">
    <source>
        <dbReference type="EMBL" id="MCR0232791.1"/>
    </source>
</evidence>
<dbReference type="Pfam" id="PF20020">
    <property type="entry name" value="DUF6431"/>
    <property type="match status" value="1"/>
</dbReference>
<dbReference type="RefSeq" id="WP_244343515.1">
    <property type="nucleotide sequence ID" value="NZ_AP025565.1"/>
</dbReference>
<proteinExistence type="predicted"/>
<feature type="transmembrane region" description="Helical" evidence="1">
    <location>
        <begin position="20"/>
        <end position="44"/>
    </location>
</feature>